<proteinExistence type="predicted"/>
<dbReference type="AlphaFoldDB" id="A0A0A9C717"/>
<reference evidence="1" key="1">
    <citation type="submission" date="2014-09" db="EMBL/GenBank/DDBJ databases">
        <authorList>
            <person name="Magalhaes I.L.F."/>
            <person name="Oliveira U."/>
            <person name="Santos F.R."/>
            <person name="Vidigal T.H.D.A."/>
            <person name="Brescovit A.D."/>
            <person name="Santos A.J."/>
        </authorList>
    </citation>
    <scope>NUCLEOTIDE SEQUENCE</scope>
    <source>
        <tissue evidence="1">Shoot tissue taken approximately 20 cm above the soil surface</tissue>
    </source>
</reference>
<evidence type="ECO:0000313" key="1">
    <source>
        <dbReference type="EMBL" id="JAD72074.1"/>
    </source>
</evidence>
<organism evidence="1">
    <name type="scientific">Arundo donax</name>
    <name type="common">Giant reed</name>
    <name type="synonym">Donax arundinaceus</name>
    <dbReference type="NCBI Taxonomy" id="35708"/>
    <lineage>
        <taxon>Eukaryota</taxon>
        <taxon>Viridiplantae</taxon>
        <taxon>Streptophyta</taxon>
        <taxon>Embryophyta</taxon>
        <taxon>Tracheophyta</taxon>
        <taxon>Spermatophyta</taxon>
        <taxon>Magnoliopsida</taxon>
        <taxon>Liliopsida</taxon>
        <taxon>Poales</taxon>
        <taxon>Poaceae</taxon>
        <taxon>PACMAD clade</taxon>
        <taxon>Arundinoideae</taxon>
        <taxon>Arundineae</taxon>
        <taxon>Arundo</taxon>
    </lineage>
</organism>
<accession>A0A0A9C717</accession>
<protein>
    <submittedName>
        <fullName evidence="1">Uncharacterized protein</fullName>
    </submittedName>
</protein>
<name>A0A0A9C717_ARUDO</name>
<dbReference type="EMBL" id="GBRH01225821">
    <property type="protein sequence ID" value="JAD72074.1"/>
    <property type="molecule type" value="Transcribed_RNA"/>
</dbReference>
<sequence length="49" mass="5491">MVSQPLKKNCCTSLHRSSMIALRSRGRPFVSLFRTCGNCSNSRTSTRKS</sequence>
<reference evidence="1" key="2">
    <citation type="journal article" date="2015" name="Data Brief">
        <title>Shoot transcriptome of the giant reed, Arundo donax.</title>
        <authorList>
            <person name="Barrero R.A."/>
            <person name="Guerrero F.D."/>
            <person name="Moolhuijzen P."/>
            <person name="Goolsby J.A."/>
            <person name="Tidwell J."/>
            <person name="Bellgard S.E."/>
            <person name="Bellgard M.I."/>
        </authorList>
    </citation>
    <scope>NUCLEOTIDE SEQUENCE</scope>
    <source>
        <tissue evidence="1">Shoot tissue taken approximately 20 cm above the soil surface</tissue>
    </source>
</reference>